<protein>
    <submittedName>
        <fullName evidence="1">Uncharacterized protein</fullName>
    </submittedName>
</protein>
<accession>A0ACB8FBZ1</accession>
<sequence>MGLYKGRAPELHSFPRFMLAPRRQFEDLFEEEKARARLRQIQQGSRSVSEYIFEFRQLAWVVQDWPKQVKIHFFREGLHPELAQWAMSAATETAGQPLAGFSPSPVGGTSPARGGKEAGESLYGRWRRLGLCLSCSGEGHKAAVCPSKKPDPLVVPASSAVKVGVAKGPEKKFPFKKGSGLQVEPHEASLASEEAGGPKSSEELAGNNSDLA</sequence>
<dbReference type="EMBL" id="CM037622">
    <property type="protein sequence ID" value="KAH8002895.1"/>
    <property type="molecule type" value="Genomic_DNA"/>
</dbReference>
<proteinExistence type="predicted"/>
<gene>
    <name evidence="1" type="ORF">K3G42_003850</name>
</gene>
<evidence type="ECO:0000313" key="1">
    <source>
        <dbReference type="EMBL" id="KAH8002895.1"/>
    </source>
</evidence>
<comment type="caution">
    <text evidence="1">The sequence shown here is derived from an EMBL/GenBank/DDBJ whole genome shotgun (WGS) entry which is preliminary data.</text>
</comment>
<dbReference type="Proteomes" id="UP000827872">
    <property type="component" value="Linkage Group LG09"/>
</dbReference>
<keyword evidence="2" id="KW-1185">Reference proteome</keyword>
<reference evidence="1" key="1">
    <citation type="submission" date="2021-08" db="EMBL/GenBank/DDBJ databases">
        <title>The first chromosome-level gecko genome reveals the dynamic sex chromosomes of Neotropical dwarf geckos (Sphaerodactylidae: Sphaerodactylus).</title>
        <authorList>
            <person name="Pinto B.J."/>
            <person name="Keating S.E."/>
            <person name="Gamble T."/>
        </authorList>
    </citation>
    <scope>NUCLEOTIDE SEQUENCE</scope>
    <source>
        <strain evidence="1">TG3544</strain>
    </source>
</reference>
<name>A0ACB8FBZ1_9SAUR</name>
<organism evidence="1 2">
    <name type="scientific">Sphaerodactylus townsendi</name>
    <dbReference type="NCBI Taxonomy" id="933632"/>
    <lineage>
        <taxon>Eukaryota</taxon>
        <taxon>Metazoa</taxon>
        <taxon>Chordata</taxon>
        <taxon>Craniata</taxon>
        <taxon>Vertebrata</taxon>
        <taxon>Euteleostomi</taxon>
        <taxon>Lepidosauria</taxon>
        <taxon>Squamata</taxon>
        <taxon>Bifurcata</taxon>
        <taxon>Gekkota</taxon>
        <taxon>Sphaerodactylidae</taxon>
        <taxon>Sphaerodactylus</taxon>
    </lineage>
</organism>
<evidence type="ECO:0000313" key="2">
    <source>
        <dbReference type="Proteomes" id="UP000827872"/>
    </source>
</evidence>